<dbReference type="RefSeq" id="XP_015284464.1">
    <property type="nucleotide sequence ID" value="XM_015428978.1"/>
</dbReference>
<keyword evidence="6" id="KW-0812">Transmembrane</keyword>
<evidence type="ECO:0000259" key="7">
    <source>
        <dbReference type="PROSITE" id="PS00022"/>
    </source>
</evidence>
<dbReference type="Gene3D" id="2.10.25.10">
    <property type="entry name" value="Laminin"/>
    <property type="match status" value="1"/>
</dbReference>
<evidence type="ECO:0000313" key="9">
    <source>
        <dbReference type="RefSeq" id="XP_015284464.1"/>
    </source>
</evidence>
<dbReference type="Proteomes" id="UP000694871">
    <property type="component" value="Unplaced"/>
</dbReference>
<dbReference type="InterPro" id="IPR000742">
    <property type="entry name" value="EGF"/>
</dbReference>
<dbReference type="CDD" id="cd00054">
    <property type="entry name" value="EGF_CA"/>
    <property type="match status" value="1"/>
</dbReference>
<evidence type="ECO:0000256" key="1">
    <source>
        <dbReference type="ARBA" id="ARBA00007384"/>
    </source>
</evidence>
<keyword evidence="6" id="KW-1133">Transmembrane helix</keyword>
<dbReference type="SUPFAM" id="SSF57196">
    <property type="entry name" value="EGF/Laminin"/>
    <property type="match status" value="2"/>
</dbReference>
<evidence type="ECO:0000313" key="8">
    <source>
        <dbReference type="Proteomes" id="UP000694871"/>
    </source>
</evidence>
<dbReference type="InterPro" id="IPR019011">
    <property type="entry name" value="Cryptic/Cripto_CFC-dom"/>
</dbReference>
<organism evidence="8 9">
    <name type="scientific">Gekko japonicus</name>
    <name type="common">Schlegel's Japanese gecko</name>
    <dbReference type="NCBI Taxonomy" id="146911"/>
    <lineage>
        <taxon>Eukaryota</taxon>
        <taxon>Metazoa</taxon>
        <taxon>Chordata</taxon>
        <taxon>Craniata</taxon>
        <taxon>Vertebrata</taxon>
        <taxon>Euteleostomi</taxon>
        <taxon>Lepidosauria</taxon>
        <taxon>Squamata</taxon>
        <taxon>Bifurcata</taxon>
        <taxon>Gekkota</taxon>
        <taxon>Gekkonidae</taxon>
        <taxon>Gekkoninae</taxon>
        <taxon>Gekko</taxon>
    </lineage>
</organism>
<reference evidence="9" key="1">
    <citation type="submission" date="2025-08" db="UniProtKB">
        <authorList>
            <consortium name="RefSeq"/>
        </authorList>
    </citation>
    <scope>IDENTIFICATION</scope>
</reference>
<keyword evidence="8" id="KW-1185">Reference proteome</keyword>
<dbReference type="GeneID" id="107125557"/>
<evidence type="ECO:0000256" key="2">
    <source>
        <dbReference type="ARBA" id="ARBA00022536"/>
    </source>
</evidence>
<feature type="transmembrane region" description="Helical" evidence="6">
    <location>
        <begin position="234"/>
        <end position="252"/>
    </location>
</feature>
<feature type="region of interest" description="Disordered" evidence="5">
    <location>
        <begin position="79"/>
        <end position="99"/>
    </location>
</feature>
<evidence type="ECO:0000256" key="4">
    <source>
        <dbReference type="ARBA" id="ARBA00023180"/>
    </source>
</evidence>
<feature type="domain" description="EGF-like" evidence="7">
    <location>
        <begin position="157"/>
        <end position="168"/>
    </location>
</feature>
<proteinExistence type="inferred from homology"/>
<dbReference type="PROSITE" id="PS00022">
    <property type="entry name" value="EGF_1"/>
    <property type="match status" value="1"/>
</dbReference>
<protein>
    <submittedName>
        <fullName evidence="9">Teratocarcinoma-derived growth factor 1</fullName>
    </submittedName>
</protein>
<evidence type="ECO:0000256" key="5">
    <source>
        <dbReference type="SAM" id="MobiDB-lite"/>
    </source>
</evidence>
<keyword evidence="4" id="KW-0325">Glycoprotein</keyword>
<evidence type="ECO:0000256" key="3">
    <source>
        <dbReference type="ARBA" id="ARBA00023157"/>
    </source>
</evidence>
<comment type="similarity">
    <text evidence="1">Belongs to the EGF-CFC (Cripto-1/FRL1/Cryptic) family.</text>
</comment>
<dbReference type="Pfam" id="PF09443">
    <property type="entry name" value="CFC"/>
    <property type="match status" value="1"/>
</dbReference>
<keyword evidence="6" id="KW-0472">Membrane</keyword>
<name>A0ABM1LES7_GEKJA</name>
<accession>A0ABM1LES7</accession>
<sequence>MGDDVVNILGFPLRKRLFQEVQEQNLQILMEWVHLLSVTLEYVNYIFVPGGFNDIYVSSKDIVSSSILSSQQPLLEGYKEKEHSHDSGGIADAAAQKHRTKDRATTLSIFNNMNQSYESRKQQNSRPMVPFTGLTESKSLNRHCCQNGGTCILGSFCACPKHFIGRYCEWDERESNCGPFAHGEWIQKGCQLCRCGYGVLHCLAEQTQNCDVREEEEFIHLRSNCQGLQQTMCFILILVTCFFTFFCTKLFYQI</sequence>
<evidence type="ECO:0000256" key="6">
    <source>
        <dbReference type="SAM" id="Phobius"/>
    </source>
</evidence>
<keyword evidence="3" id="KW-1015">Disulfide bond</keyword>
<keyword evidence="2" id="KW-0245">EGF-like domain</keyword>
<gene>
    <name evidence="9" type="primary">TDGF1</name>
</gene>